<dbReference type="PANTHER" id="PTHR47505">
    <property type="entry name" value="DNA UTILIZATION PROTEIN YHGH"/>
    <property type="match status" value="1"/>
</dbReference>
<protein>
    <submittedName>
        <fullName evidence="3">ComF family protein</fullName>
    </submittedName>
</protein>
<evidence type="ECO:0000313" key="3">
    <source>
        <dbReference type="EMBL" id="MQY50679.1"/>
    </source>
</evidence>
<dbReference type="SUPFAM" id="SSF53271">
    <property type="entry name" value="PRTase-like"/>
    <property type="match status" value="1"/>
</dbReference>
<evidence type="ECO:0000313" key="4">
    <source>
        <dbReference type="Proteomes" id="UP000480275"/>
    </source>
</evidence>
<dbReference type="InterPro" id="IPR029057">
    <property type="entry name" value="PRTase-like"/>
</dbReference>
<dbReference type="Pfam" id="PF18912">
    <property type="entry name" value="DZR_2"/>
    <property type="match status" value="1"/>
</dbReference>
<reference evidence="3 4" key="1">
    <citation type="submission" date="2019-10" db="EMBL/GenBank/DDBJ databases">
        <title>Whole-genome sequence of the purple nonsulfur photosynthetic bacterium Rhodocyclus tenuis.</title>
        <authorList>
            <person name="Kyndt J.A."/>
            <person name="Meyer T.E."/>
        </authorList>
    </citation>
    <scope>NUCLEOTIDE SEQUENCE [LARGE SCALE GENOMIC DNA]</scope>
    <source>
        <strain evidence="3 4">DSM 110</strain>
    </source>
</reference>
<evidence type="ECO:0000259" key="2">
    <source>
        <dbReference type="Pfam" id="PF18912"/>
    </source>
</evidence>
<dbReference type="CDD" id="cd06223">
    <property type="entry name" value="PRTases_typeI"/>
    <property type="match status" value="1"/>
</dbReference>
<dbReference type="Proteomes" id="UP000480275">
    <property type="component" value="Unassembled WGS sequence"/>
</dbReference>
<sequence length="252" mass="26802">MPTRTSAPSRLRRALNTLLAQDCLLCGASSGAQVLCANCAGRLPALPPCLCPQCALPTLRGERCGRCLTRAPAFDATRAVLPYAFPVDALIQSFKYGHRLAPARYFGERLAERASGLCVDLVIPLPLHETRLRQRGFNHALELARPLAAHHGWTLDAHSCTRIRATAPQATLTADERAGNLRQAFHCARDLSGLHIALVDDVLTSGASLHECARTLKLHGAARVTALVVARALPAEDGLSAASARSASADPA</sequence>
<comment type="caution">
    <text evidence="3">The sequence shown here is derived from an EMBL/GenBank/DDBJ whole genome shotgun (WGS) entry which is preliminary data.</text>
</comment>
<proteinExistence type="inferred from homology"/>
<feature type="domain" description="Double zinc ribbon" evidence="2">
    <location>
        <begin position="15"/>
        <end position="68"/>
    </location>
</feature>
<name>A0A6L5JTX2_RHOTE</name>
<organism evidence="3 4">
    <name type="scientific">Rhodocyclus tenuis</name>
    <name type="common">Rhodospirillum tenue</name>
    <dbReference type="NCBI Taxonomy" id="1066"/>
    <lineage>
        <taxon>Bacteria</taxon>
        <taxon>Pseudomonadati</taxon>
        <taxon>Pseudomonadota</taxon>
        <taxon>Betaproteobacteria</taxon>
        <taxon>Rhodocyclales</taxon>
        <taxon>Rhodocyclaceae</taxon>
        <taxon>Rhodocyclus</taxon>
    </lineage>
</organism>
<dbReference type="InterPro" id="IPR051910">
    <property type="entry name" value="ComF/GntX_DNA_util-trans"/>
</dbReference>
<gene>
    <name evidence="3" type="ORF">GHK24_02650</name>
</gene>
<dbReference type="InterPro" id="IPR000836">
    <property type="entry name" value="PRTase_dom"/>
</dbReference>
<dbReference type="AlphaFoldDB" id="A0A6L5JTX2"/>
<dbReference type="InterPro" id="IPR044005">
    <property type="entry name" value="DZR_2"/>
</dbReference>
<dbReference type="EMBL" id="WIXJ01000001">
    <property type="protein sequence ID" value="MQY50679.1"/>
    <property type="molecule type" value="Genomic_DNA"/>
</dbReference>
<accession>A0A6L5JTX2</accession>
<dbReference type="OrthoDB" id="9793412at2"/>
<comment type="similarity">
    <text evidence="1">Belongs to the ComF/GntX family.</text>
</comment>
<evidence type="ECO:0000256" key="1">
    <source>
        <dbReference type="ARBA" id="ARBA00008007"/>
    </source>
</evidence>
<dbReference type="PANTHER" id="PTHR47505:SF1">
    <property type="entry name" value="DNA UTILIZATION PROTEIN YHGH"/>
    <property type="match status" value="1"/>
</dbReference>
<dbReference type="Gene3D" id="3.40.50.2020">
    <property type="match status" value="1"/>
</dbReference>